<organism evidence="5">
    <name type="scientific">viral metagenome</name>
    <dbReference type="NCBI Taxonomy" id="1070528"/>
    <lineage>
        <taxon>unclassified sequences</taxon>
        <taxon>metagenomes</taxon>
        <taxon>organismal metagenomes</taxon>
    </lineage>
</organism>
<proteinExistence type="predicted"/>
<evidence type="ECO:0000256" key="3">
    <source>
        <dbReference type="SAM" id="MobiDB-lite"/>
    </source>
</evidence>
<dbReference type="Gene3D" id="3.30.2400.10">
    <property type="entry name" value="Major capsid protein gp5"/>
    <property type="match status" value="1"/>
</dbReference>
<dbReference type="AlphaFoldDB" id="A0A6M3L763"/>
<dbReference type="GO" id="GO:0044423">
    <property type="term" value="C:virion component"/>
    <property type="evidence" value="ECO:0007669"/>
    <property type="project" value="UniProtKB-KW"/>
</dbReference>
<evidence type="ECO:0000256" key="2">
    <source>
        <dbReference type="ARBA" id="ARBA00022844"/>
    </source>
</evidence>
<protein>
    <submittedName>
        <fullName evidence="5">Putative capsid protein</fullName>
    </submittedName>
</protein>
<dbReference type="Pfam" id="PF05065">
    <property type="entry name" value="Phage_capsid"/>
    <property type="match status" value="1"/>
</dbReference>
<evidence type="ECO:0000256" key="1">
    <source>
        <dbReference type="ARBA" id="ARBA00004328"/>
    </source>
</evidence>
<comment type="subcellular location">
    <subcellularLocation>
        <location evidence="1">Virion</location>
    </subcellularLocation>
</comment>
<accession>A0A6M3L763</accession>
<gene>
    <name evidence="5" type="ORF">MM415B02422_0009</name>
</gene>
<keyword evidence="2" id="KW-0946">Virion</keyword>
<reference evidence="5" key="1">
    <citation type="submission" date="2020-03" db="EMBL/GenBank/DDBJ databases">
        <title>The deep terrestrial virosphere.</title>
        <authorList>
            <person name="Holmfeldt K."/>
            <person name="Nilsson E."/>
            <person name="Simone D."/>
            <person name="Lopez-Fernandez M."/>
            <person name="Wu X."/>
            <person name="de Brujin I."/>
            <person name="Lundin D."/>
            <person name="Andersson A."/>
            <person name="Bertilsson S."/>
            <person name="Dopson M."/>
        </authorList>
    </citation>
    <scope>NUCLEOTIDE SEQUENCE</scope>
    <source>
        <strain evidence="5">MM415B02422</strain>
    </source>
</reference>
<evidence type="ECO:0000259" key="4">
    <source>
        <dbReference type="Pfam" id="PF05065"/>
    </source>
</evidence>
<dbReference type="SUPFAM" id="SSF56563">
    <property type="entry name" value="Major capsid protein gp5"/>
    <property type="match status" value="1"/>
</dbReference>
<dbReference type="EMBL" id="MT142898">
    <property type="protein sequence ID" value="QJA90223.1"/>
    <property type="molecule type" value="Genomic_DNA"/>
</dbReference>
<dbReference type="InterPro" id="IPR054612">
    <property type="entry name" value="Phage_capsid-like_C"/>
</dbReference>
<sequence length="508" mass="54807">MAEATKTADAAEGDHKTADTLDLQKQASTLVDTIDKIGGRLDTIDRRQEDLAKEFDEAKKTQYPMGAPYIRKGESVMTSRPYSMMRLAVSCRKRLLQERDWNSHAKVELGLSDKLKKEYEAHGYVGNGELVPLGADLMPTKPTKVVDDSGKEQELPGLPVELVKECRDVMRSSLADFDTRELDYLDKQGHTNVRKDMSANVATTGGTFVAFAAQGELIDMLRGVEVMSRAGAQEIDLPPQGSIRFPRVTSGITISAYAENTTLTESTPGTGHLLLQAKAYSGYVDIPDELMKFSTSVAVESWLRGEFVKDIGLKIDADMIAGTGGIGIQGATMYSGARTVIASTVAAQGDTLEAWDPGRLLADIADQNAPVDSGFFYAMRNTLWDGLINRRADVLVAADSLGTFLFNNATQAVGGGAVRKTLNGHQVITSTQVPANRTKGAATTLTMVFGGVGSQWIIARSGVIDFAMTDSDGSKFLNRLSTMRGTMYADAGPKTEQSFGMIDDLLNA</sequence>
<evidence type="ECO:0000313" key="5">
    <source>
        <dbReference type="EMBL" id="QJA90223.1"/>
    </source>
</evidence>
<dbReference type="NCBIfam" id="TIGR01554">
    <property type="entry name" value="major_cap_HK97"/>
    <property type="match status" value="1"/>
</dbReference>
<name>A0A6M3L763_9ZZZZ</name>
<feature type="region of interest" description="Disordered" evidence="3">
    <location>
        <begin position="1"/>
        <end position="20"/>
    </location>
</feature>
<feature type="domain" description="Phage capsid-like C-terminal" evidence="4">
    <location>
        <begin position="212"/>
        <end position="499"/>
    </location>
</feature>
<dbReference type="InterPro" id="IPR024455">
    <property type="entry name" value="Phage_capsid"/>
</dbReference>